<organism evidence="2 3">
    <name type="scientific">Lactuca saligna</name>
    <name type="common">Willowleaf lettuce</name>
    <dbReference type="NCBI Taxonomy" id="75948"/>
    <lineage>
        <taxon>Eukaryota</taxon>
        <taxon>Viridiplantae</taxon>
        <taxon>Streptophyta</taxon>
        <taxon>Embryophyta</taxon>
        <taxon>Tracheophyta</taxon>
        <taxon>Spermatophyta</taxon>
        <taxon>Magnoliopsida</taxon>
        <taxon>eudicotyledons</taxon>
        <taxon>Gunneridae</taxon>
        <taxon>Pentapetalae</taxon>
        <taxon>asterids</taxon>
        <taxon>campanulids</taxon>
        <taxon>Asterales</taxon>
        <taxon>Asteraceae</taxon>
        <taxon>Cichorioideae</taxon>
        <taxon>Cichorieae</taxon>
        <taxon>Lactucinae</taxon>
        <taxon>Lactuca</taxon>
    </lineage>
</organism>
<dbReference type="Proteomes" id="UP001177003">
    <property type="component" value="Chromosome 4"/>
</dbReference>
<feature type="region of interest" description="Disordered" evidence="1">
    <location>
        <begin position="1"/>
        <end position="27"/>
    </location>
</feature>
<dbReference type="AlphaFoldDB" id="A0AA35YTP0"/>
<reference evidence="2" key="1">
    <citation type="submission" date="2023-04" db="EMBL/GenBank/DDBJ databases">
        <authorList>
            <person name="Vijverberg K."/>
            <person name="Xiong W."/>
            <person name="Schranz E."/>
        </authorList>
    </citation>
    <scope>NUCLEOTIDE SEQUENCE</scope>
</reference>
<sequence length="251" mass="28322">MDQNLESTFTESSPVIQDILSPLPESTPMDQDFQCPIIKEVVLPSEGAQASGGSFEAPESDISKGKSKLPEIEFDIRISKLEKENYIKDANISELQANLGGLTALFFDLKQQLHLKFGDEFQPLSAKGEKIYASSSGAANPTSQSSSERAVRPAPYQNLDIFFYLLVLLLLKKEERSKLRETKKKYIDKYGDGFGIIMWGNDSNKRMWVVKRKSGRIEYYEKKVDFLSGRKVDLSKLIHTPFHNPTNDTMA</sequence>
<evidence type="ECO:0000313" key="2">
    <source>
        <dbReference type="EMBL" id="CAI9280058.1"/>
    </source>
</evidence>
<dbReference type="EMBL" id="OX465080">
    <property type="protein sequence ID" value="CAI9280058.1"/>
    <property type="molecule type" value="Genomic_DNA"/>
</dbReference>
<proteinExistence type="predicted"/>
<accession>A0AA35YTP0</accession>
<keyword evidence="3" id="KW-1185">Reference proteome</keyword>
<feature type="compositionally biased region" description="Polar residues" evidence="1">
    <location>
        <begin position="1"/>
        <end position="15"/>
    </location>
</feature>
<name>A0AA35YTP0_LACSI</name>
<evidence type="ECO:0000313" key="3">
    <source>
        <dbReference type="Proteomes" id="UP001177003"/>
    </source>
</evidence>
<evidence type="ECO:0000256" key="1">
    <source>
        <dbReference type="SAM" id="MobiDB-lite"/>
    </source>
</evidence>
<protein>
    <submittedName>
        <fullName evidence="2">Uncharacterized protein</fullName>
    </submittedName>
</protein>
<gene>
    <name evidence="2" type="ORF">LSALG_LOCUS19819</name>
</gene>